<keyword evidence="1 7" id="KW-0436">Ligase</keyword>
<dbReference type="GO" id="GO:0005524">
    <property type="term" value="F:ATP binding"/>
    <property type="evidence" value="ECO:0007669"/>
    <property type="project" value="UniProtKB-KW"/>
</dbReference>
<keyword evidence="2" id="KW-0479">Metal-binding</keyword>
<protein>
    <submittedName>
        <fullName evidence="7">Glutathionylspermidine synthase</fullName>
        <ecNumber evidence="7">6.3.1.8</ecNumber>
    </submittedName>
</protein>
<accession>A0A7S5KPI1</accession>
<evidence type="ECO:0000256" key="4">
    <source>
        <dbReference type="ARBA" id="ARBA00022840"/>
    </source>
</evidence>
<evidence type="ECO:0000256" key="3">
    <source>
        <dbReference type="ARBA" id="ARBA00022741"/>
    </source>
</evidence>
<evidence type="ECO:0000256" key="5">
    <source>
        <dbReference type="ARBA" id="ARBA00022842"/>
    </source>
</evidence>
<dbReference type="EMBL" id="MN602266">
    <property type="protein sequence ID" value="QGH74677.1"/>
    <property type="molecule type" value="Genomic_DNA"/>
</dbReference>
<dbReference type="GO" id="GO:0046872">
    <property type="term" value="F:metal ion binding"/>
    <property type="evidence" value="ECO:0007669"/>
    <property type="project" value="UniProtKB-KW"/>
</dbReference>
<evidence type="ECO:0000256" key="1">
    <source>
        <dbReference type="ARBA" id="ARBA00022598"/>
    </source>
</evidence>
<dbReference type="RefSeq" id="YP_010105402.1">
    <property type="nucleotide sequence ID" value="NC_055826.1"/>
</dbReference>
<gene>
    <name evidence="7" type="primary">gsp</name>
    <name evidence="7" type="ORF">DSS3VP1_00109</name>
</gene>
<dbReference type="InterPro" id="IPR005494">
    <property type="entry name" value="GSPS_pre-ATP-grasp-like_dom"/>
</dbReference>
<evidence type="ECO:0000313" key="7">
    <source>
        <dbReference type="EMBL" id="QGH74677.1"/>
    </source>
</evidence>
<dbReference type="KEGG" id="vg:65123396"/>
<dbReference type="SUPFAM" id="SSF52440">
    <property type="entry name" value="PreATP-grasp domain"/>
    <property type="match status" value="1"/>
</dbReference>
<feature type="domain" description="Glutathionylspermidine synthase pre-ATP-grasp-like" evidence="6">
    <location>
        <begin position="12"/>
        <end position="384"/>
    </location>
</feature>
<evidence type="ECO:0000256" key="2">
    <source>
        <dbReference type="ARBA" id="ARBA00022723"/>
    </source>
</evidence>
<keyword evidence="4" id="KW-0067">ATP-binding</keyword>
<evidence type="ECO:0000313" key="8">
    <source>
        <dbReference type="Proteomes" id="UP000594402"/>
    </source>
</evidence>
<organism evidence="7 8">
    <name type="scientific">Bacteriophage DSS3_VP1</name>
    <dbReference type="NCBI Taxonomy" id="2664196"/>
    <lineage>
        <taxon>Viruses</taxon>
        <taxon>Duplodnaviria</taxon>
        <taxon>Heunggongvirae</taxon>
        <taxon>Uroviricota</taxon>
        <taxon>Caudoviricetes</taxon>
        <taxon>Naomviridae</taxon>
        <taxon>Noahvirus</taxon>
        <taxon>Noahvirus arc</taxon>
    </lineage>
</organism>
<keyword evidence="3" id="KW-0547">Nucleotide-binding</keyword>
<dbReference type="EC" id="6.3.1.8" evidence="7"/>
<proteinExistence type="predicted"/>
<sequence>MLRNVTDKRRNWTTHAEENGFKFHTMYGEPYWNEGVHYEFTLREIEDKIEDPSTELHLMCLDVVDRIIGSGEAMERLGIPRASWDYVYNSWKKERHNNLYGRFDLIYNGMGPAKMIEYNADTPTSLWEASIYQHLWLGDAKEQGIIDPRADQFNLIHEKLIARIGNNLPIKGDFFFSSFGGVEEDYACVEYLGWCAVEAGINPEHINVEDISIRENGQFVTKDNREINSIFMLYPWEDMLRDDYAEYLPDSDTTWFEPAWKSLLSNKGLLPYLWKYNKGHPNLLESYFEDEGHSMEAFVKKPIFSREGSSIEMIDSGVLIEKAEDMSYADNPSIIQEYAPIESFDGNFPVIGAWIVGDECVGMGLREDHSRITQDLSRFTPHTIVY</sequence>
<dbReference type="GeneID" id="65123396"/>
<evidence type="ECO:0000259" key="6">
    <source>
        <dbReference type="Pfam" id="PF03738"/>
    </source>
</evidence>
<keyword evidence="8" id="KW-1185">Reference proteome</keyword>
<name>A0A7S5KPI1_9CAUD</name>
<dbReference type="Proteomes" id="UP000594402">
    <property type="component" value="Segment"/>
</dbReference>
<dbReference type="GO" id="GO:0008885">
    <property type="term" value="F:glutathionylspermidine synthase activity"/>
    <property type="evidence" value="ECO:0007669"/>
    <property type="project" value="UniProtKB-EC"/>
</dbReference>
<dbReference type="Pfam" id="PF03738">
    <property type="entry name" value="GSP_synth"/>
    <property type="match status" value="1"/>
</dbReference>
<dbReference type="SUPFAM" id="SSF56059">
    <property type="entry name" value="Glutathione synthetase ATP-binding domain-like"/>
    <property type="match status" value="1"/>
</dbReference>
<keyword evidence="5" id="KW-0460">Magnesium</keyword>
<reference evidence="7 8" key="1">
    <citation type="submission" date="2019-10" db="EMBL/GenBank/DDBJ databases">
        <title>Isolation and characterisation of a new family of globally distributed lytic roseophage, the Naomivirus.</title>
        <authorList>
            <person name="Rihtman B."/>
            <person name="Puxty R.J."/>
            <person name="Hapeshi A."/>
            <person name="Zhan Y."/>
            <person name="Michinevski S."/>
            <person name="Waterfield N.R."/>
            <person name="Chen F."/>
            <person name="Millard A.D."/>
            <person name="Scanlan D.J."/>
            <person name="Chen Y."/>
        </authorList>
    </citation>
    <scope>NUCLEOTIDE SEQUENCE [LARGE SCALE GENOMIC DNA]</scope>
</reference>
<dbReference type="InterPro" id="IPR016185">
    <property type="entry name" value="PreATP-grasp_dom_sf"/>
</dbReference>
<dbReference type="Gene3D" id="3.30.1490.330">
    <property type="match status" value="1"/>
</dbReference>